<dbReference type="Pfam" id="PF00754">
    <property type="entry name" value="F5_F8_type_C"/>
    <property type="match status" value="2"/>
</dbReference>
<dbReference type="Gene3D" id="3.90.70.10">
    <property type="entry name" value="Cysteine proteinases"/>
    <property type="match status" value="1"/>
</dbReference>
<dbReference type="SUPFAM" id="SSF49299">
    <property type="entry name" value="PKD domain"/>
    <property type="match status" value="2"/>
</dbReference>
<sequence>MLTVPDDWFYYSGGVYEPAWSANDGVGWANHAVILVGWDDSEGCWIIKNSWGSGWGENGYARVLYGNLEKYNYAYAVTGIVYDEVNNPPVAGASASPESGTAPLDVAFTGTGTDSDGTVVSYKWTFGDGASSTSQNPAHIYNSPGTYTATLTVTDDGGATGSDSVTITVSESTTGTWVNPVAATASSYYSSTYAPTKAIDDNTATRWFTTRYDGPPCWIQFDLGSTKPISKVRAIIYYKDVPMTLDVQVSNDAANWDTVVSGVTITEGDTFVEIPFAQTNARYIRLYETGVARMYGQCTEFDVYVGGDANQPPVAGASAIPTSGTAPLNVAFTGTGVDGDGTVVSYEWTFGDGASSTSQNPAHIYNSPGTYTATLIVTDDGGATGSDSVTITVSESTTGTWVNPVAATASSYYSSTYAPTKAIDDNTATRWFTTRYDGPPCWIQFDLGSVKRVSKVRAIIYYKDVPMTLDVQVSNDAANWETVVSGVTITEGGTFVKIPFAQTDVRYIRLHETGFARMYGQCTEFDVYAHK</sequence>
<evidence type="ECO:0000313" key="3">
    <source>
        <dbReference type="EMBL" id="QNO50423.1"/>
    </source>
</evidence>
<feature type="domain" description="PKD" evidence="2">
    <location>
        <begin position="89"/>
        <end position="176"/>
    </location>
</feature>
<dbReference type="InterPro" id="IPR000668">
    <property type="entry name" value="Peptidase_C1A_C"/>
</dbReference>
<dbReference type="Pfam" id="PF00112">
    <property type="entry name" value="Peptidase_C1"/>
    <property type="match status" value="1"/>
</dbReference>
<dbReference type="PROSITE" id="PS50022">
    <property type="entry name" value="FA58C_3"/>
    <property type="match status" value="2"/>
</dbReference>
<dbReference type="Pfam" id="PF18911">
    <property type="entry name" value="PKD_4"/>
    <property type="match status" value="2"/>
</dbReference>
<gene>
    <name evidence="3" type="ORF">BPCBKEJI_00001</name>
</gene>
<evidence type="ECO:0008006" key="4">
    <source>
        <dbReference type="Google" id="ProtNLM"/>
    </source>
</evidence>
<dbReference type="InterPro" id="IPR035986">
    <property type="entry name" value="PKD_dom_sf"/>
</dbReference>
<dbReference type="InterPro" id="IPR022409">
    <property type="entry name" value="PKD/Chitinase_dom"/>
</dbReference>
<dbReference type="GO" id="GO:0016020">
    <property type="term" value="C:membrane"/>
    <property type="evidence" value="ECO:0007669"/>
    <property type="project" value="TreeGrafter"/>
</dbReference>
<dbReference type="InterPro" id="IPR008979">
    <property type="entry name" value="Galactose-bd-like_sf"/>
</dbReference>
<dbReference type="SUPFAM" id="SSF49785">
    <property type="entry name" value="Galactose-binding domain-like"/>
    <property type="match status" value="2"/>
</dbReference>
<dbReference type="InterPro" id="IPR000601">
    <property type="entry name" value="PKD_dom"/>
</dbReference>
<dbReference type="CDD" id="cd00146">
    <property type="entry name" value="PKD"/>
    <property type="match status" value="2"/>
</dbReference>
<proteinExistence type="predicted"/>
<dbReference type="InterPro" id="IPR013783">
    <property type="entry name" value="Ig-like_fold"/>
</dbReference>
<feature type="domain" description="PKD" evidence="2">
    <location>
        <begin position="313"/>
        <end position="400"/>
    </location>
</feature>
<dbReference type="AlphaFoldDB" id="A0A7G9YQY9"/>
<accession>A0A7G9YQY9</accession>
<evidence type="ECO:0000259" key="1">
    <source>
        <dbReference type="PROSITE" id="PS50022"/>
    </source>
</evidence>
<organism evidence="3">
    <name type="scientific">Candidatus Methanogaster sp. ANME-2c ERB4</name>
    <dbReference type="NCBI Taxonomy" id="2759911"/>
    <lineage>
        <taxon>Archaea</taxon>
        <taxon>Methanobacteriati</taxon>
        <taxon>Methanobacteriota</taxon>
        <taxon>Stenosarchaea group</taxon>
        <taxon>Methanomicrobia</taxon>
        <taxon>Methanosarcinales</taxon>
        <taxon>ANME-2 cluster</taxon>
        <taxon>Candidatus Methanogasteraceae</taxon>
        <taxon>Candidatus Methanogaster</taxon>
    </lineage>
</organism>
<reference evidence="3" key="1">
    <citation type="submission" date="2020-06" db="EMBL/GenBank/DDBJ databases">
        <title>Unique genomic features of the anaerobic methanotrophic archaea.</title>
        <authorList>
            <person name="Chadwick G.L."/>
            <person name="Skennerton C.T."/>
            <person name="Laso-Perez R."/>
            <person name="Leu A.O."/>
            <person name="Speth D.R."/>
            <person name="Yu H."/>
            <person name="Morgan-Lang C."/>
            <person name="Hatzenpichler R."/>
            <person name="Goudeau D."/>
            <person name="Malmstrom R."/>
            <person name="Brazelton W.J."/>
            <person name="Woyke T."/>
            <person name="Hallam S.J."/>
            <person name="Tyson G.W."/>
            <person name="Wegener G."/>
            <person name="Boetius A."/>
            <person name="Orphan V."/>
        </authorList>
    </citation>
    <scope>NUCLEOTIDE SEQUENCE</scope>
</reference>
<dbReference type="SUPFAM" id="SSF54001">
    <property type="entry name" value="Cysteine proteinases"/>
    <property type="match status" value="1"/>
</dbReference>
<dbReference type="FunFam" id="2.60.40.10:FF:000270">
    <property type="entry name" value="Cell surface protein"/>
    <property type="match status" value="2"/>
</dbReference>
<dbReference type="Gene3D" id="2.60.120.260">
    <property type="entry name" value="Galactose-binding domain-like"/>
    <property type="match status" value="2"/>
</dbReference>
<dbReference type="GO" id="GO:0008234">
    <property type="term" value="F:cysteine-type peptidase activity"/>
    <property type="evidence" value="ECO:0007669"/>
    <property type="project" value="InterPro"/>
</dbReference>
<feature type="domain" description="F5/8 type C" evidence="1">
    <location>
        <begin position="162"/>
        <end position="306"/>
    </location>
</feature>
<dbReference type="SMART" id="SM00089">
    <property type="entry name" value="PKD"/>
    <property type="match status" value="2"/>
</dbReference>
<dbReference type="GO" id="GO:0006508">
    <property type="term" value="P:proteolysis"/>
    <property type="evidence" value="ECO:0007669"/>
    <property type="project" value="InterPro"/>
</dbReference>
<feature type="domain" description="F5/8 type C" evidence="1">
    <location>
        <begin position="386"/>
        <end position="530"/>
    </location>
</feature>
<protein>
    <recommendedName>
        <fullName evidence="4">PKD domain-containing protein</fullName>
    </recommendedName>
</protein>
<dbReference type="GO" id="GO:0031410">
    <property type="term" value="C:cytoplasmic vesicle"/>
    <property type="evidence" value="ECO:0007669"/>
    <property type="project" value="TreeGrafter"/>
</dbReference>
<dbReference type="InterPro" id="IPR000421">
    <property type="entry name" value="FA58C"/>
</dbReference>
<dbReference type="PANTHER" id="PTHR46182">
    <property type="entry name" value="FI19480P1"/>
    <property type="match status" value="1"/>
</dbReference>
<dbReference type="EMBL" id="MT631435">
    <property type="protein sequence ID" value="QNO50423.1"/>
    <property type="molecule type" value="Genomic_DNA"/>
</dbReference>
<dbReference type="InterPro" id="IPR029865">
    <property type="entry name" value="KIAA0319-like"/>
</dbReference>
<evidence type="ECO:0000259" key="2">
    <source>
        <dbReference type="PROSITE" id="PS50093"/>
    </source>
</evidence>
<dbReference type="PROSITE" id="PS50093">
    <property type="entry name" value="PKD"/>
    <property type="match status" value="2"/>
</dbReference>
<dbReference type="InterPro" id="IPR038765">
    <property type="entry name" value="Papain-like_cys_pep_sf"/>
</dbReference>
<dbReference type="Gene3D" id="2.60.40.10">
    <property type="entry name" value="Immunoglobulins"/>
    <property type="match status" value="2"/>
</dbReference>
<name>A0A7G9YQY9_9EURY</name>
<dbReference type="PANTHER" id="PTHR46182:SF2">
    <property type="entry name" value="FI19480P1"/>
    <property type="match status" value="1"/>
</dbReference>